<gene>
    <name evidence="1" type="ordered locus">YPA_0633</name>
</gene>
<dbReference type="PIRSF" id="PIRSF029692">
    <property type="entry name" value="UCP029692"/>
    <property type="match status" value="1"/>
</dbReference>
<dbReference type="SUPFAM" id="SSF51735">
    <property type="entry name" value="NAD(P)-binding Rossmann-fold domains"/>
    <property type="match status" value="1"/>
</dbReference>
<organism evidence="1 2">
    <name type="scientific">Yersinia pestis bv. Antiqua (strain Antiqua)</name>
    <dbReference type="NCBI Taxonomy" id="360102"/>
    <lineage>
        <taxon>Bacteria</taxon>
        <taxon>Pseudomonadati</taxon>
        <taxon>Pseudomonadota</taxon>
        <taxon>Gammaproteobacteria</taxon>
        <taxon>Enterobacterales</taxon>
        <taxon>Yersiniaceae</taxon>
        <taxon>Yersinia</taxon>
    </lineage>
</organism>
<sequence length="466" mass="52080" precursor="true">MTLSFWNLIIMHNTLPTLILGAGPAAIQLAVDISATGDARLGLYNRPSTKGERLKQYLALTPTLYLQGTGKAQATQKESSVTIDCYIDQLAQAVGDWQRLILAVPADHYYAVLQQIPWAALPQLKSVILLSSSMGSGLMVQNLLNAAGKRDVEVISLSSYYADTKYIRAETQDISANTQDINAGTQDIGAIQPYRAYTKAFKQRIYLANQWGNAGSAEMSWLTAVLARHHIDTLPCSNLLAAERFSITNYVHPPLALADTTLQALFYPEQRSQYLYKTQPEGPVCPAVIADLAGLADDYKRLLNRLGVEEINLLRFLNDDNYPVPASMVSRRWIDEFPQLPPLEQQYALFVRYTALLVDPYSTPDEQGRFYDFSAVKVATVYQDANALWHLPRVPLEDVHKLRTLLLLAGALDVVMPTAQRLLQRFQQALKAFIDRVGEEHCHPSLLGDDCDRQAAIIEQQWRSQT</sequence>
<reference evidence="1 2" key="1">
    <citation type="journal article" date="2006" name="J. Bacteriol.">
        <title>Complete genome sequence of Yersinia pestis strains Antiqua and Nepal516: evidence of gene reduction in an emerging pathogen.</title>
        <authorList>
            <person name="Chain P.S."/>
            <person name="Hu P."/>
            <person name="Malfatti S.A."/>
            <person name="Radnedge L."/>
            <person name="Larimer F."/>
            <person name="Vergez L.M."/>
            <person name="Worsham P."/>
            <person name="Chu M.C."/>
            <person name="Andersen G.L."/>
        </authorList>
    </citation>
    <scope>NUCLEOTIDE SEQUENCE [LARGE SCALE GENOMIC DNA]</scope>
    <source>
        <strain evidence="1 2">Antiqua</strain>
    </source>
</reference>
<dbReference type="InterPro" id="IPR016935">
    <property type="entry name" value="Opine_metallophore_DH"/>
</dbReference>
<dbReference type="KEGG" id="ypa:YPA_0633"/>
<evidence type="ECO:0000313" key="2">
    <source>
        <dbReference type="Proteomes" id="UP000001971"/>
    </source>
</evidence>
<dbReference type="AlphaFoldDB" id="A0A0H2Y4T7"/>
<dbReference type="Pfam" id="PF10100">
    <property type="entry name" value="Staph_opine_DH"/>
    <property type="match status" value="1"/>
</dbReference>
<evidence type="ECO:0000313" key="1">
    <source>
        <dbReference type="EMBL" id="ABG12601.1"/>
    </source>
</evidence>
<accession>A0A0H2Y4T7</accession>
<protein>
    <recommendedName>
        <fullName evidence="3">Opine dehydrogenase domain-containing protein</fullName>
    </recommendedName>
</protein>
<dbReference type="EMBL" id="CP000308">
    <property type="protein sequence ID" value="ABG12601.1"/>
    <property type="molecule type" value="Genomic_DNA"/>
</dbReference>
<proteinExistence type="predicted"/>
<dbReference type="Gene3D" id="3.40.50.720">
    <property type="entry name" value="NAD(P)-binding Rossmann-like Domain"/>
    <property type="match status" value="1"/>
</dbReference>
<dbReference type="InterPro" id="IPR036291">
    <property type="entry name" value="NAD(P)-bd_dom_sf"/>
</dbReference>
<dbReference type="Proteomes" id="UP000001971">
    <property type="component" value="Chromosome"/>
</dbReference>
<evidence type="ECO:0008006" key="3">
    <source>
        <dbReference type="Google" id="ProtNLM"/>
    </source>
</evidence>
<name>A0A0H2Y4T7_YERPA</name>